<accession>A0A7G2C869</accession>
<evidence type="ECO:0000313" key="2">
    <source>
        <dbReference type="Proteomes" id="UP000515908"/>
    </source>
</evidence>
<organism evidence="1 2">
    <name type="scientific">Angomonas deanei</name>
    <dbReference type="NCBI Taxonomy" id="59799"/>
    <lineage>
        <taxon>Eukaryota</taxon>
        <taxon>Discoba</taxon>
        <taxon>Euglenozoa</taxon>
        <taxon>Kinetoplastea</taxon>
        <taxon>Metakinetoplastina</taxon>
        <taxon>Trypanosomatida</taxon>
        <taxon>Trypanosomatidae</taxon>
        <taxon>Strigomonadinae</taxon>
        <taxon>Angomonas</taxon>
    </lineage>
</organism>
<reference evidence="1 2" key="1">
    <citation type="submission" date="2020-08" db="EMBL/GenBank/DDBJ databases">
        <authorList>
            <person name="Newling K."/>
            <person name="Davey J."/>
            <person name="Forrester S."/>
        </authorList>
    </citation>
    <scope>NUCLEOTIDE SEQUENCE [LARGE SCALE GENOMIC DNA]</scope>
    <source>
        <strain evidence="2">Crithidia deanei Carvalho (ATCC PRA-265)</strain>
    </source>
</reference>
<evidence type="ECO:0000313" key="1">
    <source>
        <dbReference type="EMBL" id="CAD2215946.1"/>
    </source>
</evidence>
<dbReference type="AlphaFoldDB" id="A0A7G2C869"/>
<dbReference type="VEuPathDB" id="TriTrypDB:ADEAN_000340400"/>
<dbReference type="Proteomes" id="UP000515908">
    <property type="component" value="Chromosome 06"/>
</dbReference>
<keyword evidence="2" id="KW-1185">Reference proteome</keyword>
<sequence length="131" mass="14789">MWARLTSITKNPSVYLLSIISEFPCVCASPITKMAYHKLGLDAQKNANPDVRIVNVVLNVQQAVRHKFLVDKQPTPISEGLSWFSFMKYHTRRHHNAVKGVLSEQIVLCTLDKELTKVAKEIGVLCFPIDV</sequence>
<protein>
    <submittedName>
        <fullName evidence="1">Uncharacterized protein</fullName>
    </submittedName>
</protein>
<gene>
    <name evidence="1" type="ORF">ADEAN_000340400</name>
</gene>
<name>A0A7G2C869_9TRYP</name>
<proteinExistence type="predicted"/>
<dbReference type="EMBL" id="LR877150">
    <property type="protein sequence ID" value="CAD2215946.1"/>
    <property type="molecule type" value="Genomic_DNA"/>
</dbReference>